<gene>
    <name evidence="1" type="ORF">KC19_8G170700</name>
</gene>
<dbReference type="AlphaFoldDB" id="A0A8T0H4B9"/>
<reference evidence="1" key="1">
    <citation type="submission" date="2020-06" db="EMBL/GenBank/DDBJ databases">
        <title>WGS assembly of Ceratodon purpureus strain R40.</title>
        <authorList>
            <person name="Carey S.B."/>
            <person name="Jenkins J."/>
            <person name="Shu S."/>
            <person name="Lovell J.T."/>
            <person name="Sreedasyam A."/>
            <person name="Maumus F."/>
            <person name="Tiley G.P."/>
            <person name="Fernandez-Pozo N."/>
            <person name="Barry K."/>
            <person name="Chen C."/>
            <person name="Wang M."/>
            <person name="Lipzen A."/>
            <person name="Daum C."/>
            <person name="Saski C.A."/>
            <person name="Payton A.C."/>
            <person name="Mcbreen J.C."/>
            <person name="Conrad R.E."/>
            <person name="Kollar L.M."/>
            <person name="Olsson S."/>
            <person name="Huttunen S."/>
            <person name="Landis J.B."/>
            <person name="Wickett N.J."/>
            <person name="Johnson M.G."/>
            <person name="Rensing S.A."/>
            <person name="Grimwood J."/>
            <person name="Schmutz J."/>
            <person name="Mcdaniel S.F."/>
        </authorList>
    </citation>
    <scope>NUCLEOTIDE SEQUENCE</scope>
    <source>
        <strain evidence="1">R40</strain>
    </source>
</reference>
<keyword evidence="2" id="KW-1185">Reference proteome</keyword>
<sequence>MAVQLMSSYPLISCRNNCLLRLRQERRLGDCRGFGFWWSEKQRIFKINFDGARLCMLQATAPKAMEMSGLKLGSGKQQGSRKHLV</sequence>
<name>A0A8T0H4B9_CERPU</name>
<evidence type="ECO:0000313" key="2">
    <source>
        <dbReference type="Proteomes" id="UP000822688"/>
    </source>
</evidence>
<dbReference type="EMBL" id="CM026429">
    <property type="protein sequence ID" value="KAG0565179.1"/>
    <property type="molecule type" value="Genomic_DNA"/>
</dbReference>
<proteinExistence type="predicted"/>
<protein>
    <submittedName>
        <fullName evidence="1">Uncharacterized protein</fullName>
    </submittedName>
</protein>
<evidence type="ECO:0000313" key="1">
    <source>
        <dbReference type="EMBL" id="KAG0565179.1"/>
    </source>
</evidence>
<accession>A0A8T0H4B9</accession>
<dbReference type="Proteomes" id="UP000822688">
    <property type="component" value="Chromosome 8"/>
</dbReference>
<comment type="caution">
    <text evidence="1">The sequence shown here is derived from an EMBL/GenBank/DDBJ whole genome shotgun (WGS) entry which is preliminary data.</text>
</comment>
<organism evidence="1 2">
    <name type="scientific">Ceratodon purpureus</name>
    <name type="common">Fire moss</name>
    <name type="synonym">Dicranum purpureum</name>
    <dbReference type="NCBI Taxonomy" id="3225"/>
    <lineage>
        <taxon>Eukaryota</taxon>
        <taxon>Viridiplantae</taxon>
        <taxon>Streptophyta</taxon>
        <taxon>Embryophyta</taxon>
        <taxon>Bryophyta</taxon>
        <taxon>Bryophytina</taxon>
        <taxon>Bryopsida</taxon>
        <taxon>Dicranidae</taxon>
        <taxon>Pseudoditrichales</taxon>
        <taxon>Ditrichaceae</taxon>
        <taxon>Ceratodon</taxon>
    </lineage>
</organism>